<evidence type="ECO:0000313" key="3">
    <source>
        <dbReference type="Proteomes" id="UP000499080"/>
    </source>
</evidence>
<feature type="compositionally biased region" description="Polar residues" evidence="1">
    <location>
        <begin position="49"/>
        <end position="72"/>
    </location>
</feature>
<feature type="non-terminal residue" evidence="2">
    <location>
        <position position="72"/>
    </location>
</feature>
<evidence type="ECO:0000256" key="1">
    <source>
        <dbReference type="SAM" id="MobiDB-lite"/>
    </source>
</evidence>
<organism evidence="2 3">
    <name type="scientific">Araneus ventricosus</name>
    <name type="common">Orbweaver spider</name>
    <name type="synonym">Epeira ventricosa</name>
    <dbReference type="NCBI Taxonomy" id="182803"/>
    <lineage>
        <taxon>Eukaryota</taxon>
        <taxon>Metazoa</taxon>
        <taxon>Ecdysozoa</taxon>
        <taxon>Arthropoda</taxon>
        <taxon>Chelicerata</taxon>
        <taxon>Arachnida</taxon>
        <taxon>Araneae</taxon>
        <taxon>Araneomorphae</taxon>
        <taxon>Entelegynae</taxon>
        <taxon>Araneoidea</taxon>
        <taxon>Araneidae</taxon>
        <taxon>Araneus</taxon>
    </lineage>
</organism>
<feature type="region of interest" description="Disordered" evidence="1">
    <location>
        <begin position="1"/>
        <end position="72"/>
    </location>
</feature>
<dbReference type="EMBL" id="BGPR01000012">
    <property type="protein sequence ID" value="GBL77339.1"/>
    <property type="molecule type" value="Genomic_DNA"/>
</dbReference>
<sequence length="72" mass="7965">MTSQDEINPLELPTDSLDNDSEDSHDILEEIDPPYDETEAYQLKEKPLISSSSTAQELNFGPTTSSYSGDNV</sequence>
<accession>A0A4Y2ADF7</accession>
<keyword evidence="3" id="KW-1185">Reference proteome</keyword>
<feature type="compositionally biased region" description="Acidic residues" evidence="1">
    <location>
        <begin position="29"/>
        <end position="39"/>
    </location>
</feature>
<proteinExistence type="predicted"/>
<reference evidence="2 3" key="1">
    <citation type="journal article" date="2019" name="Sci. Rep.">
        <title>Orb-weaving spider Araneus ventricosus genome elucidates the spidroin gene catalogue.</title>
        <authorList>
            <person name="Kono N."/>
            <person name="Nakamura H."/>
            <person name="Ohtoshi R."/>
            <person name="Moran D.A.P."/>
            <person name="Shinohara A."/>
            <person name="Yoshida Y."/>
            <person name="Fujiwara M."/>
            <person name="Mori M."/>
            <person name="Tomita M."/>
            <person name="Arakawa K."/>
        </authorList>
    </citation>
    <scope>NUCLEOTIDE SEQUENCE [LARGE SCALE GENOMIC DNA]</scope>
</reference>
<name>A0A4Y2ADF7_ARAVE</name>
<comment type="caution">
    <text evidence="2">The sequence shown here is derived from an EMBL/GenBank/DDBJ whole genome shotgun (WGS) entry which is preliminary data.</text>
</comment>
<dbReference type="Proteomes" id="UP000499080">
    <property type="component" value="Unassembled WGS sequence"/>
</dbReference>
<dbReference type="AlphaFoldDB" id="A0A4Y2ADF7"/>
<gene>
    <name evidence="2" type="ORF">AVEN_41764_1</name>
</gene>
<protein>
    <submittedName>
        <fullName evidence="2">Uncharacterized protein</fullName>
    </submittedName>
</protein>
<evidence type="ECO:0000313" key="2">
    <source>
        <dbReference type="EMBL" id="GBL77339.1"/>
    </source>
</evidence>